<protein>
    <submittedName>
        <fullName evidence="1">Uncharacterized protein</fullName>
    </submittedName>
</protein>
<dbReference type="OrthoDB" id="10016597at2759"/>
<evidence type="ECO:0000313" key="1">
    <source>
        <dbReference type="EMBL" id="KAF2440551.1"/>
    </source>
</evidence>
<dbReference type="EMBL" id="MU001507">
    <property type="protein sequence ID" value="KAF2440551.1"/>
    <property type="molecule type" value="Genomic_DNA"/>
</dbReference>
<sequence length="94" mass="10164">MNAEACRALTWKAGHALKNGPGEYWTEGVGAGFAVRRSKLMDATSIVGVSAYDTAQPFAELLNTAIALSIFDGGNLTMRQRHMQDSMLSPDYDP</sequence>
<evidence type="ECO:0000313" key="2">
    <source>
        <dbReference type="Proteomes" id="UP000799764"/>
    </source>
</evidence>
<name>A0A9P4PAN1_9PLEO</name>
<keyword evidence="2" id="KW-1185">Reference proteome</keyword>
<dbReference type="Proteomes" id="UP000799764">
    <property type="component" value="Unassembled WGS sequence"/>
</dbReference>
<dbReference type="Gene3D" id="1.20.140.10">
    <property type="entry name" value="Butyryl-CoA Dehydrogenase, subunit A, domain 3"/>
    <property type="match status" value="1"/>
</dbReference>
<dbReference type="AlphaFoldDB" id="A0A9P4PAN1"/>
<gene>
    <name evidence="1" type="ORF">P171DRAFT_435344</name>
</gene>
<organism evidence="1 2">
    <name type="scientific">Karstenula rhodostoma CBS 690.94</name>
    <dbReference type="NCBI Taxonomy" id="1392251"/>
    <lineage>
        <taxon>Eukaryota</taxon>
        <taxon>Fungi</taxon>
        <taxon>Dikarya</taxon>
        <taxon>Ascomycota</taxon>
        <taxon>Pezizomycotina</taxon>
        <taxon>Dothideomycetes</taxon>
        <taxon>Pleosporomycetidae</taxon>
        <taxon>Pleosporales</taxon>
        <taxon>Massarineae</taxon>
        <taxon>Didymosphaeriaceae</taxon>
        <taxon>Karstenula</taxon>
    </lineage>
</organism>
<proteinExistence type="predicted"/>
<comment type="caution">
    <text evidence="1">The sequence shown here is derived from an EMBL/GenBank/DDBJ whole genome shotgun (WGS) entry which is preliminary data.</text>
</comment>
<reference evidence="1" key="1">
    <citation type="journal article" date="2020" name="Stud. Mycol.">
        <title>101 Dothideomycetes genomes: a test case for predicting lifestyles and emergence of pathogens.</title>
        <authorList>
            <person name="Haridas S."/>
            <person name="Albert R."/>
            <person name="Binder M."/>
            <person name="Bloem J."/>
            <person name="Labutti K."/>
            <person name="Salamov A."/>
            <person name="Andreopoulos B."/>
            <person name="Baker S."/>
            <person name="Barry K."/>
            <person name="Bills G."/>
            <person name="Bluhm B."/>
            <person name="Cannon C."/>
            <person name="Castanera R."/>
            <person name="Culley D."/>
            <person name="Daum C."/>
            <person name="Ezra D."/>
            <person name="Gonzalez J."/>
            <person name="Henrissat B."/>
            <person name="Kuo A."/>
            <person name="Liang C."/>
            <person name="Lipzen A."/>
            <person name="Lutzoni F."/>
            <person name="Magnuson J."/>
            <person name="Mondo S."/>
            <person name="Nolan M."/>
            <person name="Ohm R."/>
            <person name="Pangilinan J."/>
            <person name="Park H.-J."/>
            <person name="Ramirez L."/>
            <person name="Alfaro M."/>
            <person name="Sun H."/>
            <person name="Tritt A."/>
            <person name="Yoshinaga Y."/>
            <person name="Zwiers L.-H."/>
            <person name="Turgeon B."/>
            <person name="Goodwin S."/>
            <person name="Spatafora J."/>
            <person name="Crous P."/>
            <person name="Grigoriev I."/>
        </authorList>
    </citation>
    <scope>NUCLEOTIDE SEQUENCE</scope>
    <source>
        <strain evidence="1">CBS 690.94</strain>
    </source>
</reference>
<accession>A0A9P4PAN1</accession>